<keyword evidence="2" id="KW-1185">Reference proteome</keyword>
<dbReference type="EMBL" id="BAABDE010000005">
    <property type="protein sequence ID" value="GAA3774719.1"/>
    <property type="molecule type" value="Genomic_DNA"/>
</dbReference>
<gene>
    <name evidence="1" type="ORF">GCM10022403_007010</name>
</gene>
<accession>A0ABP7GU53</accession>
<dbReference type="Proteomes" id="UP001501009">
    <property type="component" value="Unassembled WGS sequence"/>
</dbReference>
<organism evidence="1 2">
    <name type="scientific">Streptomyces coacervatus</name>
    <dbReference type="NCBI Taxonomy" id="647381"/>
    <lineage>
        <taxon>Bacteria</taxon>
        <taxon>Bacillati</taxon>
        <taxon>Actinomycetota</taxon>
        <taxon>Actinomycetes</taxon>
        <taxon>Kitasatosporales</taxon>
        <taxon>Streptomycetaceae</taxon>
        <taxon>Streptomyces</taxon>
    </lineage>
</organism>
<reference evidence="2" key="1">
    <citation type="journal article" date="2019" name="Int. J. Syst. Evol. Microbiol.">
        <title>The Global Catalogue of Microorganisms (GCM) 10K type strain sequencing project: providing services to taxonomists for standard genome sequencing and annotation.</title>
        <authorList>
            <consortium name="The Broad Institute Genomics Platform"/>
            <consortium name="The Broad Institute Genome Sequencing Center for Infectious Disease"/>
            <person name="Wu L."/>
            <person name="Ma J."/>
        </authorList>
    </citation>
    <scope>NUCLEOTIDE SEQUENCE [LARGE SCALE GENOMIC DNA]</scope>
    <source>
        <strain evidence="2">JCM 17138</strain>
    </source>
</reference>
<name>A0ABP7GU53_9ACTN</name>
<comment type="caution">
    <text evidence="1">The sequence shown here is derived from an EMBL/GenBank/DDBJ whole genome shotgun (WGS) entry which is preliminary data.</text>
</comment>
<evidence type="ECO:0000313" key="1">
    <source>
        <dbReference type="EMBL" id="GAA3774719.1"/>
    </source>
</evidence>
<protein>
    <submittedName>
        <fullName evidence="1">Uncharacterized protein</fullName>
    </submittedName>
</protein>
<sequence>MEECLLGESACGVNMAEVTAGYPGLVEGLGVLSKESPAIHGWFGTSPFRIHARDALAVRARAECDREAAEGCRR</sequence>
<proteinExistence type="predicted"/>
<evidence type="ECO:0000313" key="2">
    <source>
        <dbReference type="Proteomes" id="UP001501009"/>
    </source>
</evidence>